<name>A0A9D4GW20_DREPO</name>
<dbReference type="EMBL" id="JAIWYP010000005">
    <property type="protein sequence ID" value="KAH3822476.1"/>
    <property type="molecule type" value="Genomic_DNA"/>
</dbReference>
<organism evidence="1 2">
    <name type="scientific">Dreissena polymorpha</name>
    <name type="common">Zebra mussel</name>
    <name type="synonym">Mytilus polymorpha</name>
    <dbReference type="NCBI Taxonomy" id="45954"/>
    <lineage>
        <taxon>Eukaryota</taxon>
        <taxon>Metazoa</taxon>
        <taxon>Spiralia</taxon>
        <taxon>Lophotrochozoa</taxon>
        <taxon>Mollusca</taxon>
        <taxon>Bivalvia</taxon>
        <taxon>Autobranchia</taxon>
        <taxon>Heteroconchia</taxon>
        <taxon>Euheterodonta</taxon>
        <taxon>Imparidentia</taxon>
        <taxon>Neoheterodontei</taxon>
        <taxon>Myida</taxon>
        <taxon>Dreissenoidea</taxon>
        <taxon>Dreissenidae</taxon>
        <taxon>Dreissena</taxon>
    </lineage>
</organism>
<gene>
    <name evidence="1" type="ORF">DPMN_124255</name>
</gene>
<dbReference type="Pfam" id="PF24176">
    <property type="entry name" value="TPR_TTI1_2nd"/>
    <property type="match status" value="1"/>
</dbReference>
<evidence type="ECO:0000313" key="2">
    <source>
        <dbReference type="Proteomes" id="UP000828390"/>
    </source>
</evidence>
<dbReference type="AlphaFoldDB" id="A0A9D4GW20"/>
<accession>A0A9D4GW20</accession>
<sequence>MLVDEYLSPVNFDLVTSVTAQSGKVQSLDHQLRHLAVTNTSPENDLSAAKLNRNILQISLFLEGFGNFAKV</sequence>
<protein>
    <submittedName>
        <fullName evidence="1">Uncharacterized protein</fullName>
    </submittedName>
</protein>
<comment type="caution">
    <text evidence="1">The sequence shown here is derived from an EMBL/GenBank/DDBJ whole genome shotgun (WGS) entry which is preliminary data.</text>
</comment>
<keyword evidence="2" id="KW-1185">Reference proteome</keyword>
<reference evidence="1" key="2">
    <citation type="submission" date="2020-11" db="EMBL/GenBank/DDBJ databases">
        <authorList>
            <person name="McCartney M.A."/>
            <person name="Auch B."/>
            <person name="Kono T."/>
            <person name="Mallez S."/>
            <person name="Becker A."/>
            <person name="Gohl D.M."/>
            <person name="Silverstein K.A.T."/>
            <person name="Koren S."/>
            <person name="Bechman K.B."/>
            <person name="Herman A."/>
            <person name="Abrahante J.E."/>
            <person name="Garbe J."/>
        </authorList>
    </citation>
    <scope>NUCLEOTIDE SEQUENCE</scope>
    <source>
        <strain evidence="1">Duluth1</strain>
        <tissue evidence="1">Whole animal</tissue>
    </source>
</reference>
<evidence type="ECO:0000313" key="1">
    <source>
        <dbReference type="EMBL" id="KAH3822476.1"/>
    </source>
</evidence>
<dbReference type="Proteomes" id="UP000828390">
    <property type="component" value="Unassembled WGS sequence"/>
</dbReference>
<reference evidence="1" key="1">
    <citation type="journal article" date="2019" name="bioRxiv">
        <title>The Genome of the Zebra Mussel, Dreissena polymorpha: A Resource for Invasive Species Research.</title>
        <authorList>
            <person name="McCartney M.A."/>
            <person name="Auch B."/>
            <person name="Kono T."/>
            <person name="Mallez S."/>
            <person name="Zhang Y."/>
            <person name="Obille A."/>
            <person name="Becker A."/>
            <person name="Abrahante J.E."/>
            <person name="Garbe J."/>
            <person name="Badalamenti J.P."/>
            <person name="Herman A."/>
            <person name="Mangelson H."/>
            <person name="Liachko I."/>
            <person name="Sullivan S."/>
            <person name="Sone E.D."/>
            <person name="Koren S."/>
            <person name="Silverstein K.A.T."/>
            <person name="Beckman K.B."/>
            <person name="Gohl D.M."/>
        </authorList>
    </citation>
    <scope>NUCLEOTIDE SEQUENCE</scope>
    <source>
        <strain evidence="1">Duluth1</strain>
        <tissue evidence="1">Whole animal</tissue>
    </source>
</reference>
<proteinExistence type="predicted"/>